<dbReference type="Gene3D" id="1.10.10.10">
    <property type="entry name" value="Winged helix-like DNA-binding domain superfamily/Winged helix DNA-binding domain"/>
    <property type="match status" value="1"/>
</dbReference>
<name>A0A556AGZ8_9BURK</name>
<evidence type="ECO:0000259" key="6">
    <source>
        <dbReference type="PROSITE" id="PS50949"/>
    </source>
</evidence>
<organism evidence="7 8">
    <name type="scientific">Verticiella sediminum</name>
    <dbReference type="NCBI Taxonomy" id="1247510"/>
    <lineage>
        <taxon>Bacteria</taxon>
        <taxon>Pseudomonadati</taxon>
        <taxon>Pseudomonadota</taxon>
        <taxon>Betaproteobacteria</taxon>
        <taxon>Burkholderiales</taxon>
        <taxon>Alcaligenaceae</taxon>
        <taxon>Verticiella</taxon>
    </lineage>
</organism>
<dbReference type="InterPro" id="IPR036390">
    <property type="entry name" value="WH_DNA-bd_sf"/>
</dbReference>
<keyword evidence="4" id="KW-0238">DNA-binding</keyword>
<dbReference type="SUPFAM" id="SSF46785">
    <property type="entry name" value="Winged helix' DNA-binding domain"/>
    <property type="match status" value="1"/>
</dbReference>
<keyword evidence="8" id="KW-1185">Reference proteome</keyword>
<dbReference type="PROSITE" id="PS50949">
    <property type="entry name" value="HTH_GNTR"/>
    <property type="match status" value="1"/>
</dbReference>
<evidence type="ECO:0000256" key="1">
    <source>
        <dbReference type="ARBA" id="ARBA00005384"/>
    </source>
</evidence>
<dbReference type="InterPro" id="IPR000524">
    <property type="entry name" value="Tscrpt_reg_HTH_GntR"/>
</dbReference>
<proteinExistence type="inferred from homology"/>
<dbReference type="InterPro" id="IPR036388">
    <property type="entry name" value="WH-like_DNA-bd_sf"/>
</dbReference>
<evidence type="ECO:0000313" key="8">
    <source>
        <dbReference type="Proteomes" id="UP000318405"/>
    </source>
</evidence>
<dbReference type="AlphaFoldDB" id="A0A556AGZ8"/>
<dbReference type="GO" id="GO:0003677">
    <property type="term" value="F:DNA binding"/>
    <property type="evidence" value="ECO:0007669"/>
    <property type="project" value="UniProtKB-KW"/>
</dbReference>
<evidence type="ECO:0000256" key="5">
    <source>
        <dbReference type="ARBA" id="ARBA00023163"/>
    </source>
</evidence>
<evidence type="ECO:0000256" key="4">
    <source>
        <dbReference type="ARBA" id="ARBA00023125"/>
    </source>
</evidence>
<keyword evidence="2" id="KW-0663">Pyridoxal phosphate</keyword>
<evidence type="ECO:0000256" key="2">
    <source>
        <dbReference type="ARBA" id="ARBA00022898"/>
    </source>
</evidence>
<dbReference type="CDD" id="cd07377">
    <property type="entry name" value="WHTH_GntR"/>
    <property type="match status" value="1"/>
</dbReference>
<dbReference type="OrthoDB" id="9804020at2"/>
<comment type="caution">
    <text evidence="7">The sequence shown here is derived from an EMBL/GenBank/DDBJ whole genome shotgun (WGS) entry which is preliminary data.</text>
</comment>
<dbReference type="InterPro" id="IPR051446">
    <property type="entry name" value="HTH_trans_reg/aminotransferase"/>
</dbReference>
<feature type="domain" description="HTH gntR-type" evidence="6">
    <location>
        <begin position="5"/>
        <end position="73"/>
    </location>
</feature>
<dbReference type="GO" id="GO:0008483">
    <property type="term" value="F:transaminase activity"/>
    <property type="evidence" value="ECO:0007669"/>
    <property type="project" value="UniProtKB-KW"/>
</dbReference>
<protein>
    <submittedName>
        <fullName evidence="7">PLP-dependent aminotransferase family protein</fullName>
    </submittedName>
</protein>
<dbReference type="GO" id="GO:0003700">
    <property type="term" value="F:DNA-binding transcription factor activity"/>
    <property type="evidence" value="ECO:0007669"/>
    <property type="project" value="InterPro"/>
</dbReference>
<keyword evidence="5" id="KW-0804">Transcription</keyword>
<evidence type="ECO:0000256" key="3">
    <source>
        <dbReference type="ARBA" id="ARBA00023015"/>
    </source>
</evidence>
<keyword evidence="7" id="KW-0032">Aminotransferase</keyword>
<dbReference type="PANTHER" id="PTHR46577:SF2">
    <property type="entry name" value="TRANSCRIPTIONAL REGULATORY PROTEIN"/>
    <property type="match status" value="1"/>
</dbReference>
<dbReference type="CDD" id="cd00609">
    <property type="entry name" value="AAT_like"/>
    <property type="match status" value="1"/>
</dbReference>
<keyword evidence="3" id="KW-0805">Transcription regulation</keyword>
<comment type="similarity">
    <text evidence="1">In the C-terminal section; belongs to the class-I pyridoxal-phosphate-dependent aminotransferase family.</text>
</comment>
<dbReference type="InterPro" id="IPR015424">
    <property type="entry name" value="PyrdxlP-dep_Trfase"/>
</dbReference>
<reference evidence="7 8" key="1">
    <citation type="submission" date="2019-07" db="EMBL/GenBank/DDBJ databases">
        <title>Qingshengfaniella alkalisoli gen. nov., sp. nov., isolated from saline soil.</title>
        <authorList>
            <person name="Xu L."/>
            <person name="Huang X.-X."/>
            <person name="Sun J.-Q."/>
        </authorList>
    </citation>
    <scope>NUCLEOTIDE SEQUENCE [LARGE SCALE GENOMIC DNA]</scope>
    <source>
        <strain evidence="7 8">DSM 27279</strain>
    </source>
</reference>
<accession>A0A556AGZ8</accession>
<dbReference type="GO" id="GO:0030170">
    <property type="term" value="F:pyridoxal phosphate binding"/>
    <property type="evidence" value="ECO:0007669"/>
    <property type="project" value="InterPro"/>
</dbReference>
<dbReference type="InterPro" id="IPR015421">
    <property type="entry name" value="PyrdxlP-dep_Trfase_major"/>
</dbReference>
<dbReference type="RefSeq" id="WP_143949562.1">
    <property type="nucleotide sequence ID" value="NZ_BAABMB010000007.1"/>
</dbReference>
<dbReference type="SMART" id="SM00345">
    <property type="entry name" value="HTH_GNTR"/>
    <property type="match status" value="1"/>
</dbReference>
<dbReference type="Pfam" id="PF00155">
    <property type="entry name" value="Aminotran_1_2"/>
    <property type="match status" value="1"/>
</dbReference>
<dbReference type="InterPro" id="IPR004839">
    <property type="entry name" value="Aminotransferase_I/II_large"/>
</dbReference>
<dbReference type="InterPro" id="IPR015422">
    <property type="entry name" value="PyrdxlP-dep_Trfase_small"/>
</dbReference>
<dbReference type="EMBL" id="VLTJ01000030">
    <property type="protein sequence ID" value="TSH92149.1"/>
    <property type="molecule type" value="Genomic_DNA"/>
</dbReference>
<dbReference type="Gene3D" id="3.40.640.10">
    <property type="entry name" value="Type I PLP-dependent aspartate aminotransferase-like (Major domain)"/>
    <property type="match status" value="1"/>
</dbReference>
<dbReference type="SUPFAM" id="SSF53383">
    <property type="entry name" value="PLP-dependent transferases"/>
    <property type="match status" value="1"/>
</dbReference>
<gene>
    <name evidence="7" type="ORF">FOZ76_17415</name>
</gene>
<dbReference type="Pfam" id="PF00392">
    <property type="entry name" value="GntR"/>
    <property type="match status" value="1"/>
</dbReference>
<dbReference type="Proteomes" id="UP000318405">
    <property type="component" value="Unassembled WGS sequence"/>
</dbReference>
<sequence length="482" mass="52525">MDSTQPLYQRLASHYRHAILQGALTPGERVPSVRTLMRVHRVSLSTALQACRELETEGLLEARPRSGYFVRTAVRPALPPPREPDCVIDAAQYVGVHHRISEYVARRAASDVRVDLSVAVAASHCYPLDELRRAMGRALRNEAQWMVRGAPGQGHPALRAALARRAYSQGMTPSADDVIITHGCTEALNVALRTVTSPGDTVAVESPTYFGLLQILESLGLRALEIPVSPQTGMSVEALDLALQTQPGIRAVVAVPNLHNPLGSIMPDAEKARLVALCEARGVPLIEDDSYGLLADDDVPLRALKSWDRSGNVMYCASLHKTLAPGMRLGWMSAGRWHRRAAMLKFTMSRANEGLAQAAVADVLEARVYDRHLHALRLTLRRDRSRLAAAVAQHFPPGTRACVPSGSMLLWVELPAGCSSWRVFETALRAGIAITPGTLFSNTGRFEHYMRISCGEGYSPRVEEALRRLGAIVAEASPRATA</sequence>
<dbReference type="Gene3D" id="3.90.1150.10">
    <property type="entry name" value="Aspartate Aminotransferase, domain 1"/>
    <property type="match status" value="1"/>
</dbReference>
<evidence type="ECO:0000313" key="7">
    <source>
        <dbReference type="EMBL" id="TSH92149.1"/>
    </source>
</evidence>
<keyword evidence="7" id="KW-0808">Transferase</keyword>
<dbReference type="PANTHER" id="PTHR46577">
    <property type="entry name" value="HTH-TYPE TRANSCRIPTIONAL REGULATORY PROTEIN GABR"/>
    <property type="match status" value="1"/>
</dbReference>